<evidence type="ECO:0000256" key="4">
    <source>
        <dbReference type="SAM" id="Coils"/>
    </source>
</evidence>
<dbReference type="CTD" id="555573"/>
<evidence type="ECO:0000256" key="3">
    <source>
        <dbReference type="ARBA" id="ARBA00023054"/>
    </source>
</evidence>
<dbReference type="GeneID" id="105893907"/>
<keyword evidence="2" id="KW-0597">Phosphoprotein</keyword>
<evidence type="ECO:0000313" key="8">
    <source>
        <dbReference type="Proteomes" id="UP000515152"/>
    </source>
</evidence>
<feature type="compositionally biased region" description="Gly residues" evidence="5">
    <location>
        <begin position="541"/>
        <end position="562"/>
    </location>
</feature>
<keyword evidence="3 4" id="KW-0175">Coiled coil</keyword>
<dbReference type="Pfam" id="PF00169">
    <property type="entry name" value="PH"/>
    <property type="match status" value="1"/>
</dbReference>
<feature type="coiled-coil region" evidence="4">
    <location>
        <begin position="653"/>
        <end position="729"/>
    </location>
</feature>
<feature type="compositionally biased region" description="Gly residues" evidence="5">
    <location>
        <begin position="471"/>
        <end position="491"/>
    </location>
</feature>
<feature type="compositionally biased region" description="Low complexity" evidence="5">
    <location>
        <begin position="515"/>
        <end position="527"/>
    </location>
</feature>
<evidence type="ECO:0000256" key="2">
    <source>
        <dbReference type="ARBA" id="ARBA00022553"/>
    </source>
</evidence>
<feature type="compositionally biased region" description="Low complexity" evidence="5">
    <location>
        <begin position="563"/>
        <end position="572"/>
    </location>
</feature>
<dbReference type="PROSITE" id="PS50003">
    <property type="entry name" value="PH_DOMAIN"/>
    <property type="match status" value="1"/>
</dbReference>
<dbReference type="GO" id="GO:0005925">
    <property type="term" value="C:focal adhesion"/>
    <property type="evidence" value="ECO:0007669"/>
    <property type="project" value="TreeGrafter"/>
</dbReference>
<name>A0A8M1KIG9_CLUHA</name>
<dbReference type="PANTHER" id="PTHR15228:SF22">
    <property type="entry name" value="RHO GTPASE-ACTIVATING PROTEIN 22"/>
    <property type="match status" value="1"/>
</dbReference>
<dbReference type="Pfam" id="PF00620">
    <property type="entry name" value="RhoGAP"/>
    <property type="match status" value="1"/>
</dbReference>
<dbReference type="PANTHER" id="PTHR15228">
    <property type="entry name" value="SPERMATHECAL PHYSIOLOGY VARIANT"/>
    <property type="match status" value="1"/>
</dbReference>
<dbReference type="GO" id="GO:0051056">
    <property type="term" value="P:regulation of small GTPase mediated signal transduction"/>
    <property type="evidence" value="ECO:0007669"/>
    <property type="project" value="UniProtKB-ARBA"/>
</dbReference>
<evidence type="ECO:0000256" key="5">
    <source>
        <dbReference type="SAM" id="MobiDB-lite"/>
    </source>
</evidence>
<dbReference type="GO" id="GO:0005096">
    <property type="term" value="F:GTPase activator activity"/>
    <property type="evidence" value="ECO:0007669"/>
    <property type="project" value="UniProtKB-KW"/>
</dbReference>
<feature type="compositionally biased region" description="Low complexity" evidence="5">
    <location>
        <begin position="409"/>
        <end position="425"/>
    </location>
</feature>
<dbReference type="SMART" id="SM00233">
    <property type="entry name" value="PH"/>
    <property type="match status" value="1"/>
</dbReference>
<dbReference type="InterPro" id="IPR000198">
    <property type="entry name" value="RhoGAP_dom"/>
</dbReference>
<proteinExistence type="predicted"/>
<dbReference type="AlphaFoldDB" id="A0A8M1KIG9"/>
<dbReference type="SMART" id="SM00324">
    <property type="entry name" value="RhoGAP"/>
    <property type="match status" value="1"/>
</dbReference>
<keyword evidence="8" id="KW-1185">Reference proteome</keyword>
<evidence type="ECO:0000259" key="6">
    <source>
        <dbReference type="PROSITE" id="PS50003"/>
    </source>
</evidence>
<feature type="region of interest" description="Disordered" evidence="5">
    <location>
        <begin position="399"/>
        <end position="614"/>
    </location>
</feature>
<reference evidence="9" key="1">
    <citation type="submission" date="2025-08" db="UniProtKB">
        <authorList>
            <consortium name="RefSeq"/>
        </authorList>
    </citation>
    <scope>IDENTIFICATION</scope>
</reference>
<dbReference type="PROSITE" id="PS50238">
    <property type="entry name" value="RHOGAP"/>
    <property type="match status" value="1"/>
</dbReference>
<feature type="region of interest" description="Disordered" evidence="5">
    <location>
        <begin position="1"/>
        <end position="39"/>
    </location>
</feature>
<dbReference type="GO" id="GO:0007165">
    <property type="term" value="P:signal transduction"/>
    <property type="evidence" value="ECO:0007669"/>
    <property type="project" value="InterPro"/>
</dbReference>
<dbReference type="FunFam" id="1.10.555.10:FF:000015">
    <property type="entry name" value="rho GTPase-activating protein 25 isoform X1"/>
    <property type="match status" value="1"/>
</dbReference>
<dbReference type="OrthoDB" id="185175at2759"/>
<dbReference type="InterPro" id="IPR051025">
    <property type="entry name" value="RhoGAP"/>
</dbReference>
<dbReference type="KEGG" id="char:105893907"/>
<accession>A0A8M1KIG9</accession>
<sequence length="742" mass="80221">MLSPKIRQARRAARSKSMVMGEVSRGPPCRPTSPGPQEGALKAGWLRKQRSIMKNWQLRWFVLRAELLYFYKDQEETKPQGCIALKGSQVNELTANPEEPGRHLFEIVSGVSGEKERAGISHEAFLLMANSQSDMDDWVRAIRRVIWAPFGGGIFGQRLEDTVQYESKSHTHSHTHTHTRLAPLLVEQCVCFMRERGLGEEGLFRMPGQANLVKELQDAFDCGDKPQFDSNTDVHTVASLLKLYLRELPEPVIPFAKYDDFISCAQLLSKDEEEGIQELVNQVKTLPPANYNLLKYICKFLDEVQSHSLANKMSVQNLATVFGPNLLRPKMEDPVAIMEGTTLVQHLMTLLISEHERLYPSAPGGAPEVCAQGESPPLGPRVQLSQPPSIVGWISEEDLQGAPPHSEDNTTSGSSSSLDVVHPSGPGAPPSRLAAPQPRAEPAAVSPPGKAKPPPTWKYTFKGSSPRQGEACGGGGGGGGGTGSASRGGGNWLINGLSSLRGHRRASSGERTRDSGSSSSSSSSHRLSTYDNVASCSSSASGGGAEPEGAGPEGVGQEGGASGTSSPWSTSSCEILVTDSGGKNAVALETQEQPHGAPLSQSADETPEEPEDASVAMEICVSSTNCSSSNGNAPVVVVVTAEDSDGTLVVGLKEELRKQKTTYEDRIQRLETASAALCAQMERLEQEMEQERKKQRMLEIKLRNSERARQDAENRNRLLEREMEEFFSTLGDLALGARTSDI</sequence>
<keyword evidence="1" id="KW-0343">GTPase activation</keyword>
<dbReference type="CDD" id="cd04390">
    <property type="entry name" value="RhoGAP_ARHGAP22_24_25"/>
    <property type="match status" value="1"/>
</dbReference>
<feature type="domain" description="Rho-GAP" evidence="7">
    <location>
        <begin position="157"/>
        <end position="359"/>
    </location>
</feature>
<evidence type="ECO:0000256" key="1">
    <source>
        <dbReference type="ARBA" id="ARBA00022468"/>
    </source>
</evidence>
<gene>
    <name evidence="9" type="primary">si:dkey-191m6.4</name>
</gene>
<feature type="domain" description="PH" evidence="6">
    <location>
        <begin position="39"/>
        <end position="147"/>
    </location>
</feature>
<dbReference type="Proteomes" id="UP000515152">
    <property type="component" value="Chromosome 1"/>
</dbReference>
<dbReference type="InterPro" id="IPR001849">
    <property type="entry name" value="PH_domain"/>
</dbReference>
<organism evidence="8 9">
    <name type="scientific">Clupea harengus</name>
    <name type="common">Atlantic herring</name>
    <dbReference type="NCBI Taxonomy" id="7950"/>
    <lineage>
        <taxon>Eukaryota</taxon>
        <taxon>Metazoa</taxon>
        <taxon>Chordata</taxon>
        <taxon>Craniata</taxon>
        <taxon>Vertebrata</taxon>
        <taxon>Euteleostomi</taxon>
        <taxon>Actinopterygii</taxon>
        <taxon>Neopterygii</taxon>
        <taxon>Teleostei</taxon>
        <taxon>Clupei</taxon>
        <taxon>Clupeiformes</taxon>
        <taxon>Clupeoidei</taxon>
        <taxon>Clupeidae</taxon>
        <taxon>Clupea</taxon>
    </lineage>
</organism>
<evidence type="ECO:0000313" key="9">
    <source>
        <dbReference type="RefSeq" id="XP_042563672.1"/>
    </source>
</evidence>
<feature type="region of interest" description="Disordered" evidence="5">
    <location>
        <begin position="363"/>
        <end position="386"/>
    </location>
</feature>
<evidence type="ECO:0000259" key="7">
    <source>
        <dbReference type="PROSITE" id="PS50238"/>
    </source>
</evidence>
<protein>
    <submittedName>
        <fullName evidence="9">LOW QUALITY PROTEIN: rho GTPase-activating protein 22</fullName>
    </submittedName>
</protein>
<dbReference type="RefSeq" id="XP_042563672.1">
    <property type="nucleotide sequence ID" value="XM_042707738.1"/>
</dbReference>